<keyword evidence="4" id="KW-1185">Reference proteome</keyword>
<dbReference type="EMBL" id="WVIC01000005">
    <property type="protein sequence ID" value="NCJ05719.1"/>
    <property type="molecule type" value="Genomic_DNA"/>
</dbReference>
<evidence type="ECO:0008006" key="5">
    <source>
        <dbReference type="Google" id="ProtNLM"/>
    </source>
</evidence>
<gene>
    <name evidence="3" type="ORF">GS597_04170</name>
</gene>
<feature type="compositionally biased region" description="Polar residues" evidence="1">
    <location>
        <begin position="261"/>
        <end position="283"/>
    </location>
</feature>
<accession>A0A8K2ACQ5</accession>
<keyword evidence="2" id="KW-0472">Membrane</keyword>
<feature type="region of interest" description="Disordered" evidence="1">
    <location>
        <begin position="74"/>
        <end position="143"/>
    </location>
</feature>
<name>A0A8K2ACQ5_9CYAN</name>
<keyword evidence="2" id="KW-1133">Transmembrane helix</keyword>
<sequence>MNTLRLDTVVPPYAQLPEVLGALDVTLESELTLFRQQRQPYAQAPLLPESVSPSHKSSETMSSALEPFLSEAPDVEAAHGESRSDGSVEADFGESEGAVAGSAELSGLDSDPDHRGLNAPEVEGGHEVDGLSEPNSLSGVSGSSLSEDVLVAGQGSVIADQRLSSNKANVPLESYLDPAIEDYLESSEALLKHMDTDESPRLREDLDELPSPWAGYRWIWAVAVGVVFGGLLLWHQMRQRGPEPRPETSEETSEVPASKANPPTVTGASSAPLSRSTTPSGPNLANREFPALNLSNLGQLSPQGETTDQATASGLFYVVVAEGGEAVTLEAARALVPDAFYTGGEIQLGAIEDEAEAQQFAESLRRQGLPAQVVTN</sequence>
<proteinExistence type="predicted"/>
<feature type="compositionally biased region" description="Basic and acidic residues" evidence="1">
    <location>
        <begin position="76"/>
        <end position="86"/>
    </location>
</feature>
<organism evidence="3 4">
    <name type="scientific">Petrachloros mirabilis ULC683</name>
    <dbReference type="NCBI Taxonomy" id="2781853"/>
    <lineage>
        <taxon>Bacteria</taxon>
        <taxon>Bacillati</taxon>
        <taxon>Cyanobacteriota</taxon>
        <taxon>Cyanophyceae</taxon>
        <taxon>Synechococcales</taxon>
        <taxon>Petrachlorosaceae</taxon>
        <taxon>Petrachloros</taxon>
        <taxon>Petrachloros mirabilis</taxon>
    </lineage>
</organism>
<feature type="region of interest" description="Disordered" evidence="1">
    <location>
        <begin position="239"/>
        <end position="288"/>
    </location>
</feature>
<evidence type="ECO:0000256" key="2">
    <source>
        <dbReference type="SAM" id="Phobius"/>
    </source>
</evidence>
<comment type="caution">
    <text evidence="3">The sequence shown here is derived from an EMBL/GenBank/DDBJ whole genome shotgun (WGS) entry which is preliminary data.</text>
</comment>
<dbReference type="RefSeq" id="WP_161824185.1">
    <property type="nucleotide sequence ID" value="NZ_WVIC01000005.1"/>
</dbReference>
<evidence type="ECO:0000256" key="1">
    <source>
        <dbReference type="SAM" id="MobiDB-lite"/>
    </source>
</evidence>
<dbReference type="Proteomes" id="UP000607397">
    <property type="component" value="Unassembled WGS sequence"/>
</dbReference>
<keyword evidence="2" id="KW-0812">Transmembrane</keyword>
<evidence type="ECO:0000313" key="4">
    <source>
        <dbReference type="Proteomes" id="UP000607397"/>
    </source>
</evidence>
<feature type="transmembrane region" description="Helical" evidence="2">
    <location>
        <begin position="218"/>
        <end position="235"/>
    </location>
</feature>
<evidence type="ECO:0000313" key="3">
    <source>
        <dbReference type="EMBL" id="NCJ05719.1"/>
    </source>
</evidence>
<dbReference type="AlphaFoldDB" id="A0A8K2ACQ5"/>
<protein>
    <recommendedName>
        <fullName evidence="5">SPOR domain-containing protein</fullName>
    </recommendedName>
</protein>
<reference evidence="3" key="1">
    <citation type="submission" date="2019-12" db="EMBL/GenBank/DDBJ databases">
        <title>High-Quality draft genome sequences of three cyanobacteria isolated from the limestone walls of the Old Cathedral of Coimbra.</title>
        <authorList>
            <person name="Tiago I."/>
            <person name="Soares F."/>
            <person name="Portugal A."/>
        </authorList>
    </citation>
    <scope>NUCLEOTIDE SEQUENCE [LARGE SCALE GENOMIC DNA]</scope>
    <source>
        <strain evidence="3">C</strain>
    </source>
</reference>